<evidence type="ECO:0000259" key="7">
    <source>
        <dbReference type="Pfam" id="PF08281"/>
    </source>
</evidence>
<evidence type="ECO:0000256" key="1">
    <source>
        <dbReference type="ARBA" id="ARBA00010641"/>
    </source>
</evidence>
<dbReference type="Gene3D" id="1.10.10.10">
    <property type="entry name" value="Winged helix-like DNA-binding domain superfamily/Winged helix DNA-binding domain"/>
    <property type="match status" value="1"/>
</dbReference>
<dbReference type="NCBIfam" id="TIGR02937">
    <property type="entry name" value="sigma70-ECF"/>
    <property type="match status" value="1"/>
</dbReference>
<comment type="caution">
    <text evidence="8">The sequence shown here is derived from an EMBL/GenBank/DDBJ whole genome shotgun (WGS) entry which is preliminary data.</text>
</comment>
<dbReference type="InterPro" id="IPR013324">
    <property type="entry name" value="RNA_pol_sigma_r3/r4-like"/>
</dbReference>
<keyword evidence="5" id="KW-0804">Transcription</keyword>
<evidence type="ECO:0000313" key="8">
    <source>
        <dbReference type="EMBL" id="KRL89407.1"/>
    </source>
</evidence>
<dbReference type="GO" id="GO:0006352">
    <property type="term" value="P:DNA-templated transcription initiation"/>
    <property type="evidence" value="ECO:0007669"/>
    <property type="project" value="InterPro"/>
</dbReference>
<comment type="similarity">
    <text evidence="1">Belongs to the sigma-70 factor family. ECF subfamily.</text>
</comment>
<feature type="domain" description="RNA polymerase sigma factor 70 region 4 type 2" evidence="7">
    <location>
        <begin position="155"/>
        <end position="183"/>
    </location>
</feature>
<dbReference type="Gene3D" id="1.10.1740.10">
    <property type="match status" value="1"/>
</dbReference>
<dbReference type="GO" id="GO:0016987">
    <property type="term" value="F:sigma factor activity"/>
    <property type="evidence" value="ECO:0007669"/>
    <property type="project" value="UniProtKB-KW"/>
</dbReference>
<organism evidence="8 9">
    <name type="scientific">Limosilactobacillus ingluviei DSM 15946</name>
    <dbReference type="NCBI Taxonomy" id="1423760"/>
    <lineage>
        <taxon>Bacteria</taxon>
        <taxon>Bacillati</taxon>
        <taxon>Bacillota</taxon>
        <taxon>Bacilli</taxon>
        <taxon>Lactobacillales</taxon>
        <taxon>Lactobacillaceae</taxon>
        <taxon>Limosilactobacillus</taxon>
    </lineage>
</organism>
<gene>
    <name evidence="8" type="ORF">FC43_GL001741</name>
</gene>
<evidence type="ECO:0000256" key="3">
    <source>
        <dbReference type="ARBA" id="ARBA00023082"/>
    </source>
</evidence>
<name>A0A0R1U7Z8_9LACO</name>
<evidence type="ECO:0000256" key="5">
    <source>
        <dbReference type="ARBA" id="ARBA00023163"/>
    </source>
</evidence>
<proteinExistence type="inferred from homology"/>
<dbReference type="Pfam" id="PF04542">
    <property type="entry name" value="Sigma70_r2"/>
    <property type="match status" value="1"/>
</dbReference>
<dbReference type="InterPro" id="IPR013249">
    <property type="entry name" value="RNA_pol_sigma70_r4_t2"/>
</dbReference>
<dbReference type="PATRIC" id="fig|1423760.3.peg.1817"/>
<dbReference type="SUPFAM" id="SSF88659">
    <property type="entry name" value="Sigma3 and sigma4 domains of RNA polymerase sigma factors"/>
    <property type="match status" value="1"/>
</dbReference>
<evidence type="ECO:0000256" key="2">
    <source>
        <dbReference type="ARBA" id="ARBA00023015"/>
    </source>
</evidence>
<reference evidence="8 9" key="1">
    <citation type="journal article" date="2015" name="Genome Announc.">
        <title>Expanding the biotechnology potential of lactobacilli through comparative genomics of 213 strains and associated genera.</title>
        <authorList>
            <person name="Sun Z."/>
            <person name="Harris H.M."/>
            <person name="McCann A."/>
            <person name="Guo C."/>
            <person name="Argimon S."/>
            <person name="Zhang W."/>
            <person name="Yang X."/>
            <person name="Jeffery I.B."/>
            <person name="Cooney J.C."/>
            <person name="Kagawa T.F."/>
            <person name="Liu W."/>
            <person name="Song Y."/>
            <person name="Salvetti E."/>
            <person name="Wrobel A."/>
            <person name="Rasinkangas P."/>
            <person name="Parkhill J."/>
            <person name="Rea M.C."/>
            <person name="O'Sullivan O."/>
            <person name="Ritari J."/>
            <person name="Douillard F.P."/>
            <person name="Paul Ross R."/>
            <person name="Yang R."/>
            <person name="Briner A.E."/>
            <person name="Felis G.E."/>
            <person name="de Vos W.M."/>
            <person name="Barrangou R."/>
            <person name="Klaenhammer T.R."/>
            <person name="Caufield P.W."/>
            <person name="Cui Y."/>
            <person name="Zhang H."/>
            <person name="O'Toole P.W."/>
        </authorList>
    </citation>
    <scope>NUCLEOTIDE SEQUENCE [LARGE SCALE GENOMIC DNA]</scope>
    <source>
        <strain evidence="8 9">DSM 15946</strain>
    </source>
</reference>
<evidence type="ECO:0000256" key="4">
    <source>
        <dbReference type="ARBA" id="ARBA00023125"/>
    </source>
</evidence>
<dbReference type="AlphaFoldDB" id="A0A0R1U7Z8"/>
<dbReference type="GO" id="GO:0003677">
    <property type="term" value="F:DNA binding"/>
    <property type="evidence" value="ECO:0007669"/>
    <property type="project" value="UniProtKB-KW"/>
</dbReference>
<dbReference type="SUPFAM" id="SSF88946">
    <property type="entry name" value="Sigma2 domain of RNA polymerase sigma factors"/>
    <property type="match status" value="1"/>
</dbReference>
<dbReference type="InterPro" id="IPR007627">
    <property type="entry name" value="RNA_pol_sigma70_r2"/>
</dbReference>
<feature type="domain" description="RNA polymerase sigma-70 region 2" evidence="6">
    <location>
        <begin position="29"/>
        <end position="97"/>
    </location>
</feature>
<dbReference type="InterPro" id="IPR013325">
    <property type="entry name" value="RNA_pol_sigma_r2"/>
</dbReference>
<evidence type="ECO:0000259" key="6">
    <source>
        <dbReference type="Pfam" id="PF04542"/>
    </source>
</evidence>
<keyword evidence="3" id="KW-0731">Sigma factor</keyword>
<evidence type="ECO:0000313" key="9">
    <source>
        <dbReference type="Proteomes" id="UP000050816"/>
    </source>
</evidence>
<protein>
    <submittedName>
        <fullName evidence="8">Uncharacterized protein</fullName>
    </submittedName>
</protein>
<dbReference type="InterPro" id="IPR039425">
    <property type="entry name" value="RNA_pol_sigma-70-like"/>
</dbReference>
<sequence length="193" mass="23205">MMSDEIVISENKLIYQVQRHQDEASFELLYRRYQPMIRKLWHQYSRHYISLEDWEQEAAVKLYQCLKRYDAQHAHFAHYYKTMLQNRLRDFGRHKKRSKRQPGNRVVSLDEDERVQLVEDDKIGAERVAECRQALNQMVRQCSSLEWACFLKLSLGYQMEEVAAELGISVGSVRAAYYRARTKYRRFLETMPD</sequence>
<dbReference type="InterPro" id="IPR014284">
    <property type="entry name" value="RNA_pol_sigma-70_dom"/>
</dbReference>
<accession>A0A0R1U7Z8</accession>
<keyword evidence="4" id="KW-0238">DNA-binding</keyword>
<dbReference type="EMBL" id="AZFK01000047">
    <property type="protein sequence ID" value="KRL89407.1"/>
    <property type="molecule type" value="Genomic_DNA"/>
</dbReference>
<dbReference type="PANTHER" id="PTHR43133">
    <property type="entry name" value="RNA POLYMERASE ECF-TYPE SIGMA FACTO"/>
    <property type="match status" value="1"/>
</dbReference>
<dbReference type="Pfam" id="PF08281">
    <property type="entry name" value="Sigma70_r4_2"/>
    <property type="match status" value="1"/>
</dbReference>
<dbReference type="Proteomes" id="UP000050816">
    <property type="component" value="Unassembled WGS sequence"/>
</dbReference>
<dbReference type="InterPro" id="IPR036388">
    <property type="entry name" value="WH-like_DNA-bd_sf"/>
</dbReference>
<dbReference type="PANTHER" id="PTHR43133:SF8">
    <property type="entry name" value="RNA POLYMERASE SIGMA FACTOR HI_1459-RELATED"/>
    <property type="match status" value="1"/>
</dbReference>
<keyword evidence="2" id="KW-0805">Transcription regulation</keyword>